<protein>
    <recommendedName>
        <fullName evidence="2">NACHT domain-containing protein</fullName>
    </recommendedName>
</protein>
<dbReference type="InterPro" id="IPR027417">
    <property type="entry name" value="P-loop_NTPase"/>
</dbReference>
<evidence type="ECO:0000256" key="1">
    <source>
        <dbReference type="ARBA" id="ARBA00022737"/>
    </source>
</evidence>
<sequence length="304" mass="34910">MADSEYLSDLLRNDVRAWLGAPGPSINQNAASKKCQKATGSWFVQGQKFLQWKDGPNTFLWLHGFTGCGKTILCSSIVNNIYEHTASLAQSALVFYYFDFSNQIKAQASSCLRSIVLQIAQRSSDITVLNNLHRVYATGTPPIDELLEVLRQMLQSFQRVYIVLDALDECIEQEELFDLLTTMRHWRMESLCILVTSRDEPDIRNGLNPAKEQEVLLQNPAVDEDIVLFVVETLKNDRKLQEWSDMFPKIKESLTQGTKGMFRWVECQFQILHSCPSRGEVRRQLKELPETLDKTYERILRSVP</sequence>
<dbReference type="PANTHER" id="PTHR10039">
    <property type="entry name" value="AMELOGENIN"/>
    <property type="match status" value="1"/>
</dbReference>
<comment type="caution">
    <text evidence="3">The sequence shown here is derived from an EMBL/GenBank/DDBJ whole genome shotgun (WGS) entry which is preliminary data.</text>
</comment>
<dbReference type="EMBL" id="CAJPDR010000259">
    <property type="protein sequence ID" value="CAF9928988.1"/>
    <property type="molecule type" value="Genomic_DNA"/>
</dbReference>
<dbReference type="OrthoDB" id="1577640at2759"/>
<evidence type="ECO:0000313" key="3">
    <source>
        <dbReference type="EMBL" id="CAF9928988.1"/>
    </source>
</evidence>
<reference evidence="3" key="1">
    <citation type="submission" date="2021-03" db="EMBL/GenBank/DDBJ databases">
        <authorList>
            <person name="Tagirdzhanova G."/>
        </authorList>
    </citation>
    <scope>NUCLEOTIDE SEQUENCE</scope>
</reference>
<proteinExistence type="predicted"/>
<dbReference type="PANTHER" id="PTHR10039:SF16">
    <property type="entry name" value="GPI INOSITOL-DEACYLASE"/>
    <property type="match status" value="1"/>
</dbReference>
<dbReference type="Pfam" id="PF24883">
    <property type="entry name" value="NPHP3_N"/>
    <property type="match status" value="1"/>
</dbReference>
<name>A0A8H3IRM1_9LECA</name>
<accession>A0A8H3IRM1</accession>
<evidence type="ECO:0000259" key="2">
    <source>
        <dbReference type="PROSITE" id="PS50837"/>
    </source>
</evidence>
<gene>
    <name evidence="3" type="ORF">ALECFALPRED_004189</name>
</gene>
<keyword evidence="4" id="KW-1185">Reference proteome</keyword>
<dbReference type="PROSITE" id="PS50837">
    <property type="entry name" value="NACHT"/>
    <property type="match status" value="1"/>
</dbReference>
<feature type="domain" description="NACHT" evidence="2">
    <location>
        <begin position="58"/>
        <end position="198"/>
    </location>
</feature>
<organism evidence="3 4">
    <name type="scientific">Alectoria fallacina</name>
    <dbReference type="NCBI Taxonomy" id="1903189"/>
    <lineage>
        <taxon>Eukaryota</taxon>
        <taxon>Fungi</taxon>
        <taxon>Dikarya</taxon>
        <taxon>Ascomycota</taxon>
        <taxon>Pezizomycotina</taxon>
        <taxon>Lecanoromycetes</taxon>
        <taxon>OSLEUM clade</taxon>
        <taxon>Lecanoromycetidae</taxon>
        <taxon>Lecanorales</taxon>
        <taxon>Lecanorineae</taxon>
        <taxon>Parmeliaceae</taxon>
        <taxon>Alectoria</taxon>
    </lineage>
</organism>
<dbReference type="SUPFAM" id="SSF52540">
    <property type="entry name" value="P-loop containing nucleoside triphosphate hydrolases"/>
    <property type="match status" value="1"/>
</dbReference>
<dbReference type="InterPro" id="IPR056884">
    <property type="entry name" value="NPHP3-like_N"/>
</dbReference>
<dbReference type="AlphaFoldDB" id="A0A8H3IRM1"/>
<dbReference type="Proteomes" id="UP000664203">
    <property type="component" value="Unassembled WGS sequence"/>
</dbReference>
<dbReference type="Gene3D" id="3.40.50.300">
    <property type="entry name" value="P-loop containing nucleotide triphosphate hydrolases"/>
    <property type="match status" value="1"/>
</dbReference>
<keyword evidence="1" id="KW-0677">Repeat</keyword>
<dbReference type="InterPro" id="IPR007111">
    <property type="entry name" value="NACHT_NTPase"/>
</dbReference>
<evidence type="ECO:0000313" key="4">
    <source>
        <dbReference type="Proteomes" id="UP000664203"/>
    </source>
</evidence>